<feature type="compositionally biased region" description="Basic and acidic residues" evidence="2">
    <location>
        <begin position="118"/>
        <end position="130"/>
    </location>
</feature>
<name>A0A9D4Q9G0_RHISA</name>
<comment type="caution">
    <text evidence="3">The sequence shown here is derived from an EMBL/GenBank/DDBJ whole genome shotgun (WGS) entry which is preliminary data.</text>
</comment>
<dbReference type="VEuPathDB" id="VectorBase:RSAN_034069"/>
<dbReference type="AlphaFoldDB" id="A0A9D4Q9G0"/>
<evidence type="ECO:0000256" key="1">
    <source>
        <dbReference type="SAM" id="Coils"/>
    </source>
</evidence>
<gene>
    <name evidence="3" type="ORF">HPB52_009131</name>
</gene>
<dbReference type="PANTHER" id="PTHR22954">
    <property type="entry name" value="RETROVIRAL PROTEASE-RELATED"/>
    <property type="match status" value="1"/>
</dbReference>
<sequence>MERAKNKRASRRSQSARIVNEVNQIVQSDQLELSTLHVLHSRLKAVQTELAALNAELETFLTDEQVAEDYDSVMEYEDAATSALALLEHHMNRLKVSSPASTAHPPATSTGEDPPATSEREPTRPQRELGARLPKLELLRSDGSLTRWQPFWDMFRHSVHDNPSLSNTDRFHYLVSLLDGPATQAVAGIQVTDSSYRDALDLLKQRFRNAKLIEHKHLERLRTLKPVRSSSDVSDLRKLYDEVQVNQRGLANLGVSAMSYATMLSEILLKVIPADIVVDYYKRESLESGTVSTAANSPVFGTRDGAFAGVSSHRSGMPREKRTDHGSTVDGDSYPR</sequence>
<keyword evidence="1" id="KW-0175">Coiled coil</keyword>
<reference evidence="3" key="2">
    <citation type="submission" date="2021-09" db="EMBL/GenBank/DDBJ databases">
        <authorList>
            <person name="Jia N."/>
            <person name="Wang J."/>
            <person name="Shi W."/>
            <person name="Du L."/>
            <person name="Sun Y."/>
            <person name="Zhan W."/>
            <person name="Jiang J."/>
            <person name="Wang Q."/>
            <person name="Zhang B."/>
            <person name="Ji P."/>
            <person name="Sakyi L.B."/>
            <person name="Cui X."/>
            <person name="Yuan T."/>
            <person name="Jiang B."/>
            <person name="Yang W."/>
            <person name="Lam T.T.-Y."/>
            <person name="Chang Q."/>
            <person name="Ding S."/>
            <person name="Wang X."/>
            <person name="Zhu J."/>
            <person name="Ruan X."/>
            <person name="Zhao L."/>
            <person name="Wei J."/>
            <person name="Que T."/>
            <person name="Du C."/>
            <person name="Cheng J."/>
            <person name="Dai P."/>
            <person name="Han X."/>
            <person name="Huang E."/>
            <person name="Gao Y."/>
            <person name="Liu J."/>
            <person name="Shao H."/>
            <person name="Ye R."/>
            <person name="Li L."/>
            <person name="Wei W."/>
            <person name="Wang X."/>
            <person name="Wang C."/>
            <person name="Huo Q."/>
            <person name="Li W."/>
            <person name="Guo W."/>
            <person name="Chen H."/>
            <person name="Chen S."/>
            <person name="Zhou L."/>
            <person name="Zhou L."/>
            <person name="Ni X."/>
            <person name="Tian J."/>
            <person name="Zhou Y."/>
            <person name="Sheng Y."/>
            <person name="Liu T."/>
            <person name="Pan Y."/>
            <person name="Xia L."/>
            <person name="Li J."/>
            <person name="Zhao F."/>
            <person name="Cao W."/>
        </authorList>
    </citation>
    <scope>NUCLEOTIDE SEQUENCE</scope>
    <source>
        <strain evidence="3">Rsan-2018</strain>
        <tissue evidence="3">Larvae</tissue>
    </source>
</reference>
<keyword evidence="4" id="KW-1185">Reference proteome</keyword>
<organism evidence="3 4">
    <name type="scientific">Rhipicephalus sanguineus</name>
    <name type="common">Brown dog tick</name>
    <name type="synonym">Ixodes sanguineus</name>
    <dbReference type="NCBI Taxonomy" id="34632"/>
    <lineage>
        <taxon>Eukaryota</taxon>
        <taxon>Metazoa</taxon>
        <taxon>Ecdysozoa</taxon>
        <taxon>Arthropoda</taxon>
        <taxon>Chelicerata</taxon>
        <taxon>Arachnida</taxon>
        <taxon>Acari</taxon>
        <taxon>Parasitiformes</taxon>
        <taxon>Ixodida</taxon>
        <taxon>Ixodoidea</taxon>
        <taxon>Ixodidae</taxon>
        <taxon>Rhipicephalinae</taxon>
        <taxon>Rhipicephalus</taxon>
        <taxon>Rhipicephalus</taxon>
    </lineage>
</organism>
<feature type="coiled-coil region" evidence="1">
    <location>
        <begin position="36"/>
        <end position="63"/>
    </location>
</feature>
<dbReference type="PANTHER" id="PTHR22954:SF3">
    <property type="entry name" value="PROTEIN CBG08539"/>
    <property type="match status" value="1"/>
</dbReference>
<feature type="compositionally biased region" description="Basic and acidic residues" evidence="2">
    <location>
        <begin position="317"/>
        <end position="336"/>
    </location>
</feature>
<accession>A0A9D4Q9G0</accession>
<dbReference type="EMBL" id="JABSTV010001247">
    <property type="protein sequence ID" value="KAH7972201.1"/>
    <property type="molecule type" value="Genomic_DNA"/>
</dbReference>
<evidence type="ECO:0000313" key="3">
    <source>
        <dbReference type="EMBL" id="KAH7972201.1"/>
    </source>
</evidence>
<feature type="region of interest" description="Disordered" evidence="2">
    <location>
        <begin position="309"/>
        <end position="336"/>
    </location>
</feature>
<dbReference type="Proteomes" id="UP000821837">
    <property type="component" value="Chromosome 11"/>
</dbReference>
<evidence type="ECO:0000313" key="4">
    <source>
        <dbReference type="Proteomes" id="UP000821837"/>
    </source>
</evidence>
<proteinExistence type="predicted"/>
<protein>
    <submittedName>
        <fullName evidence="3">Uncharacterized protein</fullName>
    </submittedName>
</protein>
<feature type="region of interest" description="Disordered" evidence="2">
    <location>
        <begin position="96"/>
        <end position="130"/>
    </location>
</feature>
<evidence type="ECO:0000256" key="2">
    <source>
        <dbReference type="SAM" id="MobiDB-lite"/>
    </source>
</evidence>
<dbReference type="Pfam" id="PF03564">
    <property type="entry name" value="DUF1759"/>
    <property type="match status" value="1"/>
</dbReference>
<reference evidence="3" key="1">
    <citation type="journal article" date="2020" name="Cell">
        <title>Large-Scale Comparative Analyses of Tick Genomes Elucidate Their Genetic Diversity and Vector Capacities.</title>
        <authorList>
            <consortium name="Tick Genome and Microbiome Consortium (TIGMIC)"/>
            <person name="Jia N."/>
            <person name="Wang J."/>
            <person name="Shi W."/>
            <person name="Du L."/>
            <person name="Sun Y."/>
            <person name="Zhan W."/>
            <person name="Jiang J.F."/>
            <person name="Wang Q."/>
            <person name="Zhang B."/>
            <person name="Ji P."/>
            <person name="Bell-Sakyi L."/>
            <person name="Cui X.M."/>
            <person name="Yuan T.T."/>
            <person name="Jiang B.G."/>
            <person name="Yang W.F."/>
            <person name="Lam T.T."/>
            <person name="Chang Q.C."/>
            <person name="Ding S.J."/>
            <person name="Wang X.J."/>
            <person name="Zhu J.G."/>
            <person name="Ruan X.D."/>
            <person name="Zhao L."/>
            <person name="Wei J.T."/>
            <person name="Ye R.Z."/>
            <person name="Que T.C."/>
            <person name="Du C.H."/>
            <person name="Zhou Y.H."/>
            <person name="Cheng J.X."/>
            <person name="Dai P.F."/>
            <person name="Guo W.B."/>
            <person name="Han X.H."/>
            <person name="Huang E.J."/>
            <person name="Li L.F."/>
            <person name="Wei W."/>
            <person name="Gao Y.C."/>
            <person name="Liu J.Z."/>
            <person name="Shao H.Z."/>
            <person name="Wang X."/>
            <person name="Wang C.C."/>
            <person name="Yang T.C."/>
            <person name="Huo Q.B."/>
            <person name="Li W."/>
            <person name="Chen H.Y."/>
            <person name="Chen S.E."/>
            <person name="Zhou L.G."/>
            <person name="Ni X.B."/>
            <person name="Tian J.H."/>
            <person name="Sheng Y."/>
            <person name="Liu T."/>
            <person name="Pan Y.S."/>
            <person name="Xia L.Y."/>
            <person name="Li J."/>
            <person name="Zhao F."/>
            <person name="Cao W.C."/>
        </authorList>
    </citation>
    <scope>NUCLEOTIDE SEQUENCE</scope>
    <source>
        <strain evidence="3">Rsan-2018</strain>
    </source>
</reference>
<dbReference type="InterPro" id="IPR005312">
    <property type="entry name" value="DUF1759"/>
</dbReference>